<evidence type="ECO:0000313" key="1">
    <source>
        <dbReference type="EMBL" id="CAI8038941.1"/>
    </source>
</evidence>
<name>A0AA35T1D9_GEOBA</name>
<keyword evidence="2" id="KW-1185">Reference proteome</keyword>
<accession>A0AA35T1D9</accession>
<comment type="caution">
    <text evidence="1">The sequence shown here is derived from an EMBL/GenBank/DDBJ whole genome shotgun (WGS) entry which is preliminary data.</text>
</comment>
<dbReference type="EMBL" id="CASHTH010003018">
    <property type="protein sequence ID" value="CAI8038941.1"/>
    <property type="molecule type" value="Genomic_DNA"/>
</dbReference>
<sequence length="52" mass="5959">SKFQPVFQPWREKECECVCVCVWEETVGGDNLVIKGFENGVSNAKNNFFESE</sequence>
<gene>
    <name evidence="1" type="ORF">GBAR_LOCUS21683</name>
</gene>
<reference evidence="1" key="1">
    <citation type="submission" date="2023-03" db="EMBL/GenBank/DDBJ databases">
        <authorList>
            <person name="Steffen K."/>
            <person name="Cardenas P."/>
        </authorList>
    </citation>
    <scope>NUCLEOTIDE SEQUENCE</scope>
</reference>
<proteinExistence type="predicted"/>
<dbReference type="AlphaFoldDB" id="A0AA35T1D9"/>
<evidence type="ECO:0000313" key="2">
    <source>
        <dbReference type="Proteomes" id="UP001174909"/>
    </source>
</evidence>
<protein>
    <submittedName>
        <fullName evidence="1">Uncharacterized protein</fullName>
    </submittedName>
</protein>
<dbReference type="Proteomes" id="UP001174909">
    <property type="component" value="Unassembled WGS sequence"/>
</dbReference>
<feature type="non-terminal residue" evidence="1">
    <location>
        <position position="1"/>
    </location>
</feature>
<organism evidence="1 2">
    <name type="scientific">Geodia barretti</name>
    <name type="common">Barrett's horny sponge</name>
    <dbReference type="NCBI Taxonomy" id="519541"/>
    <lineage>
        <taxon>Eukaryota</taxon>
        <taxon>Metazoa</taxon>
        <taxon>Porifera</taxon>
        <taxon>Demospongiae</taxon>
        <taxon>Heteroscleromorpha</taxon>
        <taxon>Tetractinellida</taxon>
        <taxon>Astrophorina</taxon>
        <taxon>Geodiidae</taxon>
        <taxon>Geodia</taxon>
    </lineage>
</organism>